<evidence type="ECO:0000256" key="1">
    <source>
        <dbReference type="SAM" id="MobiDB-lite"/>
    </source>
</evidence>
<dbReference type="AlphaFoldDB" id="A0A0E9X4C7"/>
<reference evidence="2" key="2">
    <citation type="journal article" date="2015" name="Fish Shellfish Immunol.">
        <title>Early steps in the European eel (Anguilla anguilla)-Vibrio vulnificus interaction in the gills: Role of the RtxA13 toxin.</title>
        <authorList>
            <person name="Callol A."/>
            <person name="Pajuelo D."/>
            <person name="Ebbesson L."/>
            <person name="Teles M."/>
            <person name="MacKenzie S."/>
            <person name="Amaro C."/>
        </authorList>
    </citation>
    <scope>NUCLEOTIDE SEQUENCE</scope>
</reference>
<protein>
    <submittedName>
        <fullName evidence="2">Uncharacterized protein</fullName>
    </submittedName>
</protein>
<reference evidence="2" key="1">
    <citation type="submission" date="2014-11" db="EMBL/GenBank/DDBJ databases">
        <authorList>
            <person name="Amaro Gonzalez C."/>
        </authorList>
    </citation>
    <scope>NUCLEOTIDE SEQUENCE</scope>
</reference>
<accession>A0A0E9X4C7</accession>
<evidence type="ECO:0000313" key="2">
    <source>
        <dbReference type="EMBL" id="JAH97444.1"/>
    </source>
</evidence>
<organism evidence="2">
    <name type="scientific">Anguilla anguilla</name>
    <name type="common">European freshwater eel</name>
    <name type="synonym">Muraena anguilla</name>
    <dbReference type="NCBI Taxonomy" id="7936"/>
    <lineage>
        <taxon>Eukaryota</taxon>
        <taxon>Metazoa</taxon>
        <taxon>Chordata</taxon>
        <taxon>Craniata</taxon>
        <taxon>Vertebrata</taxon>
        <taxon>Euteleostomi</taxon>
        <taxon>Actinopterygii</taxon>
        <taxon>Neopterygii</taxon>
        <taxon>Teleostei</taxon>
        <taxon>Anguilliformes</taxon>
        <taxon>Anguillidae</taxon>
        <taxon>Anguilla</taxon>
    </lineage>
</organism>
<dbReference type="EMBL" id="GBXM01011133">
    <property type="protein sequence ID" value="JAH97444.1"/>
    <property type="molecule type" value="Transcribed_RNA"/>
</dbReference>
<feature type="region of interest" description="Disordered" evidence="1">
    <location>
        <begin position="1"/>
        <end position="28"/>
    </location>
</feature>
<sequence length="100" mass="11348">MTNGKWNHPAKAPFALPPSEQACNRKQSSAPARGQINTLLDILTFSANLKPRSWSSFFKKNKCDKNDKLLGESRVWIILGMCILSDICLQEVQQMENKNR</sequence>
<name>A0A0E9X4C7_ANGAN</name>
<proteinExistence type="predicted"/>